<name>A0A0F9I787_9ZZZZ</name>
<comment type="caution">
    <text evidence="1">The sequence shown here is derived from an EMBL/GenBank/DDBJ whole genome shotgun (WGS) entry which is preliminary data.</text>
</comment>
<sequence>MNIFGEPCAGKSLAAAELYATMGKMGLNVELVTEYPKDLVWAERHNMFVEQDYVFAKQNHRLRRLRGKVDFAVTDCPIIMCASYIPEGYPEGLDKFIVNMFNSYTNVNYFLKRNHPYIGLGRNQNEEEAGEKRIEIRAFLEQHDVHYLDLDADFAVKFIMHQLLSQPKIAQQPHGLSVLRTPPETRIQKAKRVLGSLINTELWRRNSNH</sequence>
<dbReference type="AlphaFoldDB" id="A0A0F9I787"/>
<evidence type="ECO:0000313" key="1">
    <source>
        <dbReference type="EMBL" id="KKL89680.1"/>
    </source>
</evidence>
<evidence type="ECO:0008006" key="2">
    <source>
        <dbReference type="Google" id="ProtNLM"/>
    </source>
</evidence>
<dbReference type="EMBL" id="LAZR01020219">
    <property type="protein sequence ID" value="KKL89680.1"/>
    <property type="molecule type" value="Genomic_DNA"/>
</dbReference>
<accession>A0A0F9I787</accession>
<organism evidence="1">
    <name type="scientific">marine sediment metagenome</name>
    <dbReference type="NCBI Taxonomy" id="412755"/>
    <lineage>
        <taxon>unclassified sequences</taxon>
        <taxon>metagenomes</taxon>
        <taxon>ecological metagenomes</taxon>
    </lineage>
</organism>
<protein>
    <recommendedName>
        <fullName evidence="2">NadR/Ttd14 AAA domain-containing protein</fullName>
    </recommendedName>
</protein>
<proteinExistence type="predicted"/>
<reference evidence="1" key="1">
    <citation type="journal article" date="2015" name="Nature">
        <title>Complex archaea that bridge the gap between prokaryotes and eukaryotes.</title>
        <authorList>
            <person name="Spang A."/>
            <person name="Saw J.H."/>
            <person name="Jorgensen S.L."/>
            <person name="Zaremba-Niedzwiedzka K."/>
            <person name="Martijn J."/>
            <person name="Lind A.E."/>
            <person name="van Eijk R."/>
            <person name="Schleper C."/>
            <person name="Guy L."/>
            <person name="Ettema T.J."/>
        </authorList>
    </citation>
    <scope>NUCLEOTIDE SEQUENCE</scope>
</reference>
<gene>
    <name evidence="1" type="ORF">LCGC14_1912270</name>
</gene>